<dbReference type="InterPro" id="IPR024593">
    <property type="entry name" value="DUF3444"/>
</dbReference>
<comment type="caution">
    <text evidence="2">The sequence shown here is derived from an EMBL/GenBank/DDBJ whole genome shotgun (WGS) entry which is preliminary data.</text>
</comment>
<keyword evidence="3" id="KW-1185">Reference proteome</keyword>
<organism evidence="2 3">
    <name type="scientific">Acorus gramineus</name>
    <name type="common">Dwarf sweet flag</name>
    <dbReference type="NCBI Taxonomy" id="55184"/>
    <lineage>
        <taxon>Eukaryota</taxon>
        <taxon>Viridiplantae</taxon>
        <taxon>Streptophyta</taxon>
        <taxon>Embryophyta</taxon>
        <taxon>Tracheophyta</taxon>
        <taxon>Spermatophyta</taxon>
        <taxon>Magnoliopsida</taxon>
        <taxon>Liliopsida</taxon>
        <taxon>Acoraceae</taxon>
        <taxon>Acorus</taxon>
    </lineage>
</organism>
<evidence type="ECO:0000313" key="2">
    <source>
        <dbReference type="EMBL" id="KAK1259237.1"/>
    </source>
</evidence>
<name>A0AAV9A4Y2_ACOGR</name>
<gene>
    <name evidence="2" type="ORF">QJS04_geneDACA021795</name>
</gene>
<sequence length="341" mass="38108">MEALKAAIQNIKGKILQEDYTAATSAVEDARTAFPNLPDLGHLAVLCDVLHRSGLDWHRLLRLPPSASPSDVAFRHLLLSSEIKPLGRDFPGASQACALLDEARSALTTRRLGGWTAEDLVPGQIWAVRDGSARLPRRYVEVVNWGSVTDSEASVSFLEPHPTRDEEMRWVEEGLPFVCGMFRASKEIAHIKLSMFSHRVSCDHRLGKSFYWIRPKRGEIWAIYADWSGDWGVVDQANCAYRVVEIASEFEGEEGEATVAGLVEVEGCRTFFEREACDGFRPMRRVSGAETLRFSHQIPAFRVPGIEEWGIPKGAVRLCPDALPLKLNRVRIAYNQEVASH</sequence>
<reference evidence="2" key="2">
    <citation type="submission" date="2023-06" db="EMBL/GenBank/DDBJ databases">
        <authorList>
            <person name="Ma L."/>
            <person name="Liu K.-W."/>
            <person name="Li Z."/>
            <person name="Hsiao Y.-Y."/>
            <person name="Qi Y."/>
            <person name="Fu T."/>
            <person name="Tang G."/>
            <person name="Zhang D."/>
            <person name="Sun W.-H."/>
            <person name="Liu D.-K."/>
            <person name="Li Y."/>
            <person name="Chen G.-Z."/>
            <person name="Liu X.-D."/>
            <person name="Liao X.-Y."/>
            <person name="Jiang Y.-T."/>
            <person name="Yu X."/>
            <person name="Hao Y."/>
            <person name="Huang J."/>
            <person name="Zhao X.-W."/>
            <person name="Ke S."/>
            <person name="Chen Y.-Y."/>
            <person name="Wu W.-L."/>
            <person name="Hsu J.-L."/>
            <person name="Lin Y.-F."/>
            <person name="Huang M.-D."/>
            <person name="Li C.-Y."/>
            <person name="Huang L."/>
            <person name="Wang Z.-W."/>
            <person name="Zhao X."/>
            <person name="Zhong W.-Y."/>
            <person name="Peng D.-H."/>
            <person name="Ahmad S."/>
            <person name="Lan S."/>
            <person name="Zhang J.-S."/>
            <person name="Tsai W.-C."/>
            <person name="Van De Peer Y."/>
            <person name="Liu Z.-J."/>
        </authorList>
    </citation>
    <scope>NUCLEOTIDE SEQUENCE</scope>
    <source>
        <strain evidence="2">SCP</strain>
        <tissue evidence="2">Leaves</tissue>
    </source>
</reference>
<feature type="domain" description="DUF3444" evidence="1">
    <location>
        <begin position="118"/>
        <end position="305"/>
    </location>
</feature>
<dbReference type="Pfam" id="PF11926">
    <property type="entry name" value="DUF3444"/>
    <property type="match status" value="1"/>
</dbReference>
<dbReference type="PANTHER" id="PTHR47374">
    <property type="entry name" value="ENDOSOME ANTIGEN-LIKE PROTEIN, PUTATIVE (DUF3444)-RELATED"/>
    <property type="match status" value="1"/>
</dbReference>
<reference evidence="2" key="1">
    <citation type="journal article" date="2023" name="Nat. Commun.">
        <title>Diploid and tetraploid genomes of Acorus and the evolution of monocots.</title>
        <authorList>
            <person name="Ma L."/>
            <person name="Liu K.W."/>
            <person name="Li Z."/>
            <person name="Hsiao Y.Y."/>
            <person name="Qi Y."/>
            <person name="Fu T."/>
            <person name="Tang G.D."/>
            <person name="Zhang D."/>
            <person name="Sun W.H."/>
            <person name="Liu D.K."/>
            <person name="Li Y."/>
            <person name="Chen G.Z."/>
            <person name="Liu X.D."/>
            <person name="Liao X.Y."/>
            <person name="Jiang Y.T."/>
            <person name="Yu X."/>
            <person name="Hao Y."/>
            <person name="Huang J."/>
            <person name="Zhao X.W."/>
            <person name="Ke S."/>
            <person name="Chen Y.Y."/>
            <person name="Wu W.L."/>
            <person name="Hsu J.L."/>
            <person name="Lin Y.F."/>
            <person name="Huang M.D."/>
            <person name="Li C.Y."/>
            <person name="Huang L."/>
            <person name="Wang Z.W."/>
            <person name="Zhao X."/>
            <person name="Zhong W.Y."/>
            <person name="Peng D.H."/>
            <person name="Ahmad S."/>
            <person name="Lan S."/>
            <person name="Zhang J.S."/>
            <person name="Tsai W.C."/>
            <person name="Van de Peer Y."/>
            <person name="Liu Z.J."/>
        </authorList>
    </citation>
    <scope>NUCLEOTIDE SEQUENCE</scope>
    <source>
        <strain evidence="2">SCP</strain>
    </source>
</reference>
<proteinExistence type="predicted"/>
<dbReference type="PANTHER" id="PTHR47374:SF2">
    <property type="entry name" value="OS01G0927400 PROTEIN"/>
    <property type="match status" value="1"/>
</dbReference>
<evidence type="ECO:0000259" key="1">
    <source>
        <dbReference type="Pfam" id="PF11926"/>
    </source>
</evidence>
<dbReference type="Proteomes" id="UP001179952">
    <property type="component" value="Unassembled WGS sequence"/>
</dbReference>
<protein>
    <recommendedName>
        <fullName evidence="1">DUF3444 domain-containing protein</fullName>
    </recommendedName>
</protein>
<dbReference type="AlphaFoldDB" id="A0AAV9A4Y2"/>
<dbReference type="EMBL" id="JAUJYN010000012">
    <property type="protein sequence ID" value="KAK1259237.1"/>
    <property type="molecule type" value="Genomic_DNA"/>
</dbReference>
<evidence type="ECO:0000313" key="3">
    <source>
        <dbReference type="Proteomes" id="UP001179952"/>
    </source>
</evidence>
<accession>A0AAV9A4Y2</accession>